<feature type="region of interest" description="Disordered" evidence="1">
    <location>
        <begin position="46"/>
        <end position="78"/>
    </location>
</feature>
<dbReference type="InterPro" id="IPR036908">
    <property type="entry name" value="RlpA-like_sf"/>
</dbReference>
<keyword evidence="5" id="KW-1185">Reference proteome</keyword>
<comment type="caution">
    <text evidence="4">The sequence shown here is derived from an EMBL/GenBank/DDBJ whole genome shotgun (WGS) entry which is preliminary data.</text>
</comment>
<evidence type="ECO:0000313" key="5">
    <source>
        <dbReference type="Proteomes" id="UP000306102"/>
    </source>
</evidence>
<organism evidence="4 5">
    <name type="scientific">Camellia sinensis var. sinensis</name>
    <name type="common">China tea</name>
    <dbReference type="NCBI Taxonomy" id="542762"/>
    <lineage>
        <taxon>Eukaryota</taxon>
        <taxon>Viridiplantae</taxon>
        <taxon>Streptophyta</taxon>
        <taxon>Embryophyta</taxon>
        <taxon>Tracheophyta</taxon>
        <taxon>Spermatophyta</taxon>
        <taxon>Magnoliopsida</taxon>
        <taxon>eudicotyledons</taxon>
        <taxon>Gunneridae</taxon>
        <taxon>Pentapetalae</taxon>
        <taxon>asterids</taxon>
        <taxon>Ericales</taxon>
        <taxon>Theaceae</taxon>
        <taxon>Camellia</taxon>
    </lineage>
</organism>
<evidence type="ECO:0000259" key="3">
    <source>
        <dbReference type="PROSITE" id="PS50842"/>
    </source>
</evidence>
<keyword evidence="2" id="KW-0472">Membrane</keyword>
<keyword evidence="2" id="KW-1133">Transmembrane helix</keyword>
<protein>
    <recommendedName>
        <fullName evidence="3">Expansin-like EG45 domain-containing protein</fullName>
    </recommendedName>
</protein>
<evidence type="ECO:0000256" key="2">
    <source>
        <dbReference type="SAM" id="Phobius"/>
    </source>
</evidence>
<feature type="domain" description="Expansin-like EG45" evidence="3">
    <location>
        <begin position="259"/>
        <end position="360"/>
    </location>
</feature>
<dbReference type="Gene3D" id="2.40.40.10">
    <property type="entry name" value="RlpA-like domain"/>
    <property type="match status" value="1"/>
</dbReference>
<keyword evidence="2" id="KW-0812">Transmembrane</keyword>
<feature type="compositionally biased region" description="Gly residues" evidence="1">
    <location>
        <begin position="46"/>
        <end position="56"/>
    </location>
</feature>
<feature type="transmembrane region" description="Helical" evidence="2">
    <location>
        <begin position="87"/>
        <end position="115"/>
    </location>
</feature>
<dbReference type="AlphaFoldDB" id="A0A4S4EDY5"/>
<name>A0A4S4EDY5_CAMSN</name>
<accession>A0A4S4EDY5</accession>
<dbReference type="SUPFAM" id="SSF50685">
    <property type="entry name" value="Barwin-like endoglucanases"/>
    <property type="match status" value="1"/>
</dbReference>
<dbReference type="Proteomes" id="UP000306102">
    <property type="component" value="Unassembled WGS sequence"/>
</dbReference>
<dbReference type="InterPro" id="IPR007112">
    <property type="entry name" value="Expansin/allergen_DPBB_dom"/>
</dbReference>
<proteinExistence type="predicted"/>
<feature type="compositionally biased region" description="Gly residues" evidence="1">
    <location>
        <begin position="64"/>
        <end position="78"/>
    </location>
</feature>
<reference evidence="4 5" key="1">
    <citation type="journal article" date="2018" name="Proc. Natl. Acad. Sci. U.S.A.">
        <title>Draft genome sequence of Camellia sinensis var. sinensis provides insights into the evolution of the tea genome and tea quality.</title>
        <authorList>
            <person name="Wei C."/>
            <person name="Yang H."/>
            <person name="Wang S."/>
            <person name="Zhao J."/>
            <person name="Liu C."/>
            <person name="Gao L."/>
            <person name="Xia E."/>
            <person name="Lu Y."/>
            <person name="Tai Y."/>
            <person name="She G."/>
            <person name="Sun J."/>
            <person name="Cao H."/>
            <person name="Tong W."/>
            <person name="Gao Q."/>
            <person name="Li Y."/>
            <person name="Deng W."/>
            <person name="Jiang X."/>
            <person name="Wang W."/>
            <person name="Chen Q."/>
            <person name="Zhang S."/>
            <person name="Li H."/>
            <person name="Wu J."/>
            <person name="Wang P."/>
            <person name="Li P."/>
            <person name="Shi C."/>
            <person name="Zheng F."/>
            <person name="Jian J."/>
            <person name="Huang B."/>
            <person name="Shan D."/>
            <person name="Shi M."/>
            <person name="Fang C."/>
            <person name="Yue Y."/>
            <person name="Li F."/>
            <person name="Li D."/>
            <person name="Wei S."/>
            <person name="Han B."/>
            <person name="Jiang C."/>
            <person name="Yin Y."/>
            <person name="Xia T."/>
            <person name="Zhang Z."/>
            <person name="Bennetzen J.L."/>
            <person name="Zhao S."/>
            <person name="Wan X."/>
        </authorList>
    </citation>
    <scope>NUCLEOTIDE SEQUENCE [LARGE SCALE GENOMIC DNA]</scope>
    <source>
        <strain evidence="5">cv. Shuchazao</strain>
        <tissue evidence="4">Leaf</tissue>
    </source>
</reference>
<gene>
    <name evidence="4" type="ORF">TEA_004967</name>
</gene>
<dbReference type="EMBL" id="SDRB02005229">
    <property type="protein sequence ID" value="THG14561.1"/>
    <property type="molecule type" value="Genomic_DNA"/>
</dbReference>
<dbReference type="PROSITE" id="PS50842">
    <property type="entry name" value="EXPANSIN_EG45"/>
    <property type="match status" value="1"/>
</dbReference>
<evidence type="ECO:0000256" key="1">
    <source>
        <dbReference type="SAM" id="MobiDB-lite"/>
    </source>
</evidence>
<dbReference type="CDD" id="cd22269">
    <property type="entry name" value="DPBB_EG45-like"/>
    <property type="match status" value="1"/>
</dbReference>
<evidence type="ECO:0000313" key="4">
    <source>
        <dbReference type="EMBL" id="THG14561.1"/>
    </source>
</evidence>
<dbReference type="PANTHER" id="PTHR47480">
    <property type="entry name" value="EG45-LIKE DOMAIN CONTAINING PROTEIN"/>
    <property type="match status" value="1"/>
</dbReference>
<dbReference type="PANTHER" id="PTHR47480:SF5">
    <property type="entry name" value="EG45-LIKE DOMAIN CONTAINING PROTEIN"/>
    <property type="match status" value="1"/>
</dbReference>
<sequence length="360" mass="39130">MPGRAVTWLGIQLDPQWCVWTELMTTQNELRMRRRLWLRRWQWHSGGGGGSGGGSGSSDSSDSSGGGDSDNNGGGAGGGGGGGGDMIVVVVVVVAMVVGWSADAIVGALMVGVLAMASRSKSGADDTVKVRWTSCSCSVWVLGVPLRELTHLFPPRRIDGYDAIYWDSELRLSTGITARRFVSHSKDVRQKKKHPQRGMSVAQFEGFFSPVLGVRRSWLVMFRWMKMKRGSSCLPVCCDILRVSADIGTATSYDPPYLPTRCGGYSQDQFPEDGYFAGTSDGLWDNGAACGRRYRIRCPCPSTLLLSNKAFDAISRFPNAKINVDYAQNSPCPSTLLLSNKAFDAISRFPNANINVEYAQ</sequence>